<evidence type="ECO:0000313" key="3">
    <source>
        <dbReference type="Proteomes" id="UP000285970"/>
    </source>
</evidence>
<dbReference type="PANTHER" id="PTHR35010">
    <property type="entry name" value="BLL4672 PROTEIN-RELATED"/>
    <property type="match status" value="1"/>
</dbReference>
<sequence>MGGGETNQLGEYLRARRGLVSPEQLGIPGGSNRRVTGLRREEVALLAGISADYYLRLERGRDHSPSAQVLKSLARVLQLDEVEAEYLQSLVHPRPAAQRRRQVERVPARLHHLLAALDVPAFIEGRYFDVLASNDLAIAFSPRLAPGYNRLKSLLLDPEEREFQDDWDRAVMEFVALFRRNIGDDVTDARAIELVGELSLASARFQALWSRHDVRHLAGGTARIIHPALGPLSLNREKLPVEGLVLVVYYPDIRSESADKLRLLASMVGTPTDMPR</sequence>
<dbReference type="CDD" id="cd00093">
    <property type="entry name" value="HTH_XRE"/>
    <property type="match status" value="1"/>
</dbReference>
<dbReference type="GO" id="GO:0003677">
    <property type="term" value="F:DNA binding"/>
    <property type="evidence" value="ECO:0007669"/>
    <property type="project" value="InterPro"/>
</dbReference>
<dbReference type="InterPro" id="IPR010982">
    <property type="entry name" value="Lambda_DNA-bd_dom_sf"/>
</dbReference>
<dbReference type="SUPFAM" id="SSF47413">
    <property type="entry name" value="lambda repressor-like DNA-binding domains"/>
    <property type="match status" value="1"/>
</dbReference>
<dbReference type="EMBL" id="RBZY01000062">
    <property type="protein sequence ID" value="RWR16202.1"/>
    <property type="molecule type" value="Genomic_DNA"/>
</dbReference>
<dbReference type="InterPro" id="IPR041413">
    <property type="entry name" value="MLTR_LBD"/>
</dbReference>
<gene>
    <name evidence="2" type="ORF">D8Y23_14040</name>
</gene>
<accession>A0A443J752</accession>
<dbReference type="RefSeq" id="WP_128218718.1">
    <property type="nucleotide sequence ID" value="NZ_RBZY01000062.1"/>
</dbReference>
<dbReference type="Pfam" id="PF13560">
    <property type="entry name" value="HTH_31"/>
    <property type="match status" value="1"/>
</dbReference>
<dbReference type="Pfam" id="PF17765">
    <property type="entry name" value="MLTR_LBD"/>
    <property type="match status" value="1"/>
</dbReference>
<organism evidence="2 3">
    <name type="scientific">Microbacterium enclense</name>
    <dbReference type="NCBI Taxonomy" id="993073"/>
    <lineage>
        <taxon>Bacteria</taxon>
        <taxon>Bacillati</taxon>
        <taxon>Actinomycetota</taxon>
        <taxon>Actinomycetes</taxon>
        <taxon>Micrococcales</taxon>
        <taxon>Microbacteriaceae</taxon>
        <taxon>Microbacterium</taxon>
    </lineage>
</organism>
<dbReference type="OrthoDB" id="3518652at2"/>
<dbReference type="Proteomes" id="UP000285970">
    <property type="component" value="Unassembled WGS sequence"/>
</dbReference>
<evidence type="ECO:0000259" key="1">
    <source>
        <dbReference type="PROSITE" id="PS50943"/>
    </source>
</evidence>
<name>A0A443J752_9MICO</name>
<dbReference type="InterPro" id="IPR001387">
    <property type="entry name" value="Cro/C1-type_HTH"/>
</dbReference>
<dbReference type="Gene3D" id="3.30.450.180">
    <property type="match status" value="1"/>
</dbReference>
<feature type="domain" description="HTH cro/C1-type" evidence="1">
    <location>
        <begin position="37"/>
        <end position="84"/>
    </location>
</feature>
<dbReference type="Gene3D" id="1.10.260.40">
    <property type="entry name" value="lambda repressor-like DNA-binding domains"/>
    <property type="match status" value="1"/>
</dbReference>
<comment type="caution">
    <text evidence="2">The sequence shown here is derived from an EMBL/GenBank/DDBJ whole genome shotgun (WGS) entry which is preliminary data.</text>
</comment>
<dbReference type="SMART" id="SM00530">
    <property type="entry name" value="HTH_XRE"/>
    <property type="match status" value="1"/>
</dbReference>
<proteinExistence type="predicted"/>
<dbReference type="PROSITE" id="PS50943">
    <property type="entry name" value="HTH_CROC1"/>
    <property type="match status" value="1"/>
</dbReference>
<reference evidence="2 3" key="1">
    <citation type="journal article" date="2018" name="Front. Microbiol.">
        <title>Novel Insights Into Bacterial Dimethylsulfoniopropionate Catabolism in the East China Sea.</title>
        <authorList>
            <person name="Liu J."/>
            <person name="Liu J."/>
            <person name="Zhang S.H."/>
            <person name="Liang J."/>
            <person name="Lin H."/>
            <person name="Song D."/>
            <person name="Yang G.P."/>
            <person name="Todd J.D."/>
            <person name="Zhang X.H."/>
        </authorList>
    </citation>
    <scope>NUCLEOTIDE SEQUENCE [LARGE SCALE GENOMIC DNA]</scope>
    <source>
        <strain evidence="2 3">ZYFD042</strain>
    </source>
</reference>
<protein>
    <submittedName>
        <fullName evidence="2">XRE family transcriptional regulator</fullName>
    </submittedName>
</protein>
<evidence type="ECO:0000313" key="2">
    <source>
        <dbReference type="EMBL" id="RWR16202.1"/>
    </source>
</evidence>
<dbReference type="PANTHER" id="PTHR35010:SF2">
    <property type="entry name" value="BLL4672 PROTEIN"/>
    <property type="match status" value="1"/>
</dbReference>
<dbReference type="AlphaFoldDB" id="A0A443J752"/>